<accession>A0A3F2S144</accession>
<evidence type="ECO:0000313" key="9">
    <source>
        <dbReference type="Proteomes" id="UP000277300"/>
    </source>
</evidence>
<feature type="transmembrane region" description="Helical" evidence="5">
    <location>
        <begin position="189"/>
        <end position="209"/>
    </location>
</feature>
<feature type="domain" description="Amino acid transporter transmembrane" evidence="6">
    <location>
        <begin position="542"/>
        <end position="973"/>
    </location>
</feature>
<feature type="transmembrane region" description="Helical" evidence="5">
    <location>
        <begin position="654"/>
        <end position="672"/>
    </location>
</feature>
<dbReference type="Proteomes" id="UP000277300">
    <property type="component" value="Unassembled WGS sequence"/>
</dbReference>
<dbReference type="AlphaFoldDB" id="A0A3F2S144"/>
<feature type="transmembrane region" description="Helical" evidence="5">
    <location>
        <begin position="958"/>
        <end position="976"/>
    </location>
</feature>
<comment type="subcellular location">
    <subcellularLocation>
        <location evidence="1">Membrane</location>
        <topology evidence="1">Multi-pass membrane protein</topology>
    </subcellularLocation>
</comment>
<dbReference type="Proteomes" id="UP000284657">
    <property type="component" value="Unassembled WGS sequence"/>
</dbReference>
<evidence type="ECO:0000256" key="5">
    <source>
        <dbReference type="SAM" id="Phobius"/>
    </source>
</evidence>
<reference evidence="9 10" key="1">
    <citation type="submission" date="2018-07" db="EMBL/GenBank/DDBJ databases">
        <title>Genome sequencing of oomycete isolates from Chile give support for New Zealand origin for Phytophthora kernoviae and make available the first Nothophytophthora sp. genome.</title>
        <authorList>
            <person name="Studholme D.J."/>
            <person name="Sanfuentes E."/>
            <person name="Panda P."/>
            <person name="Hill R."/>
            <person name="Sambles C."/>
            <person name="Grant M."/>
            <person name="Williams N.M."/>
            <person name="Mcdougal R.L."/>
        </authorList>
    </citation>
    <scope>NUCLEOTIDE SEQUENCE [LARGE SCALE GENOMIC DNA]</scope>
    <source>
        <strain evidence="8">Chile6</strain>
        <strain evidence="7">Chile7</strain>
    </source>
</reference>
<evidence type="ECO:0000256" key="4">
    <source>
        <dbReference type="ARBA" id="ARBA00023136"/>
    </source>
</evidence>
<keyword evidence="4 5" id="KW-0472">Membrane</keyword>
<feature type="transmembrane region" description="Helical" evidence="5">
    <location>
        <begin position="679"/>
        <end position="701"/>
    </location>
</feature>
<gene>
    <name evidence="7" type="ORF">BBJ29_000806</name>
    <name evidence="8" type="ORF">BBP00_00001102</name>
</gene>
<name>A0A3F2S144_9STRA</name>
<feature type="transmembrane region" description="Helical" evidence="5">
    <location>
        <begin position="923"/>
        <end position="946"/>
    </location>
</feature>
<evidence type="ECO:0000313" key="7">
    <source>
        <dbReference type="EMBL" id="RLN52190.1"/>
    </source>
</evidence>
<keyword evidence="2 5" id="KW-0812">Transmembrane</keyword>
<evidence type="ECO:0000256" key="1">
    <source>
        <dbReference type="ARBA" id="ARBA00004141"/>
    </source>
</evidence>
<evidence type="ECO:0000313" key="8">
    <source>
        <dbReference type="EMBL" id="RLN68312.1"/>
    </source>
</evidence>
<dbReference type="OrthoDB" id="40134at2759"/>
<feature type="transmembrane region" description="Helical" evidence="5">
    <location>
        <begin position="88"/>
        <end position="113"/>
    </location>
</feature>
<protein>
    <recommendedName>
        <fullName evidence="6">Amino acid transporter transmembrane domain-containing protein</fullName>
    </recommendedName>
</protein>
<feature type="transmembrane region" description="Helical" evidence="5">
    <location>
        <begin position="221"/>
        <end position="244"/>
    </location>
</feature>
<proteinExistence type="predicted"/>
<evidence type="ECO:0000313" key="10">
    <source>
        <dbReference type="Proteomes" id="UP000284657"/>
    </source>
</evidence>
<feature type="transmembrane region" description="Helical" evidence="5">
    <location>
        <begin position="277"/>
        <end position="302"/>
    </location>
</feature>
<feature type="transmembrane region" description="Helical" evidence="5">
    <location>
        <begin position="750"/>
        <end position="773"/>
    </location>
</feature>
<dbReference type="GO" id="GO:0005774">
    <property type="term" value="C:vacuolar membrane"/>
    <property type="evidence" value="ECO:0007669"/>
    <property type="project" value="TreeGrafter"/>
</dbReference>
<comment type="caution">
    <text evidence="8">The sequence shown here is derived from an EMBL/GenBank/DDBJ whole genome shotgun (WGS) entry which is preliminary data.</text>
</comment>
<dbReference type="GO" id="GO:0015179">
    <property type="term" value="F:L-amino acid transmembrane transporter activity"/>
    <property type="evidence" value="ECO:0007669"/>
    <property type="project" value="TreeGrafter"/>
</dbReference>
<feature type="transmembrane region" description="Helical" evidence="5">
    <location>
        <begin position="617"/>
        <end position="642"/>
    </location>
</feature>
<feature type="transmembrane region" description="Helical" evidence="5">
    <location>
        <begin position="793"/>
        <end position="812"/>
    </location>
</feature>
<feature type="transmembrane region" description="Helical" evidence="5">
    <location>
        <begin position="406"/>
        <end position="429"/>
    </location>
</feature>
<evidence type="ECO:0000256" key="2">
    <source>
        <dbReference type="ARBA" id="ARBA00022692"/>
    </source>
</evidence>
<feature type="transmembrane region" description="Helical" evidence="5">
    <location>
        <begin position="899"/>
        <end position="917"/>
    </location>
</feature>
<sequence length="1013" mass="109085">MAKGPFLTFEDCKMAFSLFTCMCGVGTLSMPGNFARAGMVLGFFAVAFMGLANIYASVSMSRVLLLAPNSVKTFGDLGEWAMGKTGRWLCVISQMGSCLLIPCVFLVLGGGLLDGLFPGAFSTTTWIILMTITVLPLSLVPTLKEGAGAAFAACMGTIIADILGVGIILHGMRGHPSVPSPDLNLSQVAGAFGSLAMGFGAGIVLSDLQRQHSDPSRMPRVVVVTMFFIMFMLMALGFAPYSAIGCQVSGNLLYVIYPDASTGLTELGFAPNWGMVVLAYLVMQMHITIAFSVLVNPAFFIAERLVLGMHKKNTDDIENGLGYQETGTPMESEKNEIACLSIMSDRISKASSLPDALTENHLHHNHEAEVAEYQGANAIKYIVLRMAIIAVLVVLSIIFKDHFSEFVDFVGASAITANCVILPITFYLVKTWEKVPVYERVGAVIVLVVCTVLGCYSTYTAGKGLFFPSESDAIFPYCDDEYENTVYYNYTARLPPLAIILNSAACLDSATLQTPFYASRTAALPIEATMTKEPFFTVEDIKVSFNLFCCVCGVGTLGMPGNYARAGPIFATIAMIFMAFANVYSSIAMSKVMLLAPKSVKTFGDLGEWAMGKVGRWLCVVSQMVSCLLIPCVFLVLGGGLLDGLFPGAFDPTVWTILMAAMVLPLCLVPTLEEGSGTALAGCIGTLVADTIGVAVVMHGMCGHPSIPTTDVTISQVAGTFGNLALSYGAGTIIPDLQRQHSDPHRMPRIITVTLVIVSALFFVLSIVGYMSVGCQGAGNLLYTIYPNSVTGVTSLGFAPHWGAVLLAYLFMQLHTTTAFSVLLQPAFYMAECTILGMHKKKVDDVESGLHYVEGASPVDEYAKQTGATTPVTVDDNERHHDREVEAAEYRGANVVKYIVLRICIVVVLVVLSIVFQDHFSDFADFVGASSLTTSCILLPIAFYLVKAWDTIPTLEKVAAIVVFVVCFIFGCYSTYTAGKKLFAPSDSSVQFPYCEDEFKNTVYYNYTAVHMS</sequence>
<evidence type="ECO:0000256" key="3">
    <source>
        <dbReference type="ARBA" id="ARBA00022989"/>
    </source>
</evidence>
<feature type="transmembrane region" description="Helical" evidence="5">
    <location>
        <begin position="147"/>
        <end position="169"/>
    </location>
</feature>
<dbReference type="EMBL" id="MBAD02001734">
    <property type="protein sequence ID" value="RLN52190.1"/>
    <property type="molecule type" value="Genomic_DNA"/>
</dbReference>
<feature type="transmembrane region" description="Helical" evidence="5">
    <location>
        <begin position="382"/>
        <end position="400"/>
    </location>
</feature>
<dbReference type="PANTHER" id="PTHR22950">
    <property type="entry name" value="AMINO ACID TRANSPORTER"/>
    <property type="match status" value="1"/>
</dbReference>
<dbReference type="InterPro" id="IPR013057">
    <property type="entry name" value="AA_transpt_TM"/>
</dbReference>
<organism evidence="8 9">
    <name type="scientific">Phytophthora kernoviae</name>
    <dbReference type="NCBI Taxonomy" id="325452"/>
    <lineage>
        <taxon>Eukaryota</taxon>
        <taxon>Sar</taxon>
        <taxon>Stramenopiles</taxon>
        <taxon>Oomycota</taxon>
        <taxon>Peronosporomycetes</taxon>
        <taxon>Peronosporales</taxon>
        <taxon>Peronosporaceae</taxon>
        <taxon>Phytophthora</taxon>
    </lineage>
</organism>
<feature type="domain" description="Amino acid transporter transmembrane" evidence="6">
    <location>
        <begin position="14"/>
        <end position="456"/>
    </location>
</feature>
<dbReference type="EMBL" id="MBDO02000014">
    <property type="protein sequence ID" value="RLN68312.1"/>
    <property type="molecule type" value="Genomic_DNA"/>
</dbReference>
<feature type="transmembrane region" description="Helical" evidence="5">
    <location>
        <begin position="37"/>
        <end position="56"/>
    </location>
</feature>
<dbReference type="Pfam" id="PF01490">
    <property type="entry name" value="Aa_trans"/>
    <property type="match status" value="2"/>
</dbReference>
<dbReference type="PANTHER" id="PTHR22950:SF349">
    <property type="entry name" value="AMINO ACID TRANSPORTER TRANSMEMBRANE DOMAIN-CONTAINING PROTEIN"/>
    <property type="match status" value="1"/>
</dbReference>
<feature type="transmembrane region" description="Helical" evidence="5">
    <location>
        <begin position="119"/>
        <end position="140"/>
    </location>
</feature>
<evidence type="ECO:0000259" key="6">
    <source>
        <dbReference type="Pfam" id="PF01490"/>
    </source>
</evidence>
<keyword evidence="3 5" id="KW-1133">Transmembrane helix</keyword>
<feature type="transmembrane region" description="Helical" evidence="5">
    <location>
        <begin position="713"/>
        <end position="730"/>
    </location>
</feature>
<feature type="transmembrane region" description="Helical" evidence="5">
    <location>
        <begin position="569"/>
        <end position="596"/>
    </location>
</feature>
<feature type="transmembrane region" description="Helical" evidence="5">
    <location>
        <begin position="441"/>
        <end position="459"/>
    </location>
</feature>